<evidence type="ECO:0000256" key="1">
    <source>
        <dbReference type="SAM" id="MobiDB-lite"/>
    </source>
</evidence>
<keyword evidence="3" id="KW-1185">Reference proteome</keyword>
<dbReference type="InterPro" id="IPR036397">
    <property type="entry name" value="RNaseH_sf"/>
</dbReference>
<dbReference type="RefSeq" id="WP_185770498.1">
    <property type="nucleotide sequence ID" value="NZ_CP046883.1"/>
</dbReference>
<dbReference type="SUPFAM" id="SSF53098">
    <property type="entry name" value="Ribonuclease H-like"/>
    <property type="match status" value="1"/>
</dbReference>
<evidence type="ECO:0000313" key="2">
    <source>
        <dbReference type="EMBL" id="QNH96740.1"/>
    </source>
</evidence>
<organism evidence="2 3">
    <name type="scientific">Corynebacterium anserum</name>
    <dbReference type="NCBI Taxonomy" id="2684406"/>
    <lineage>
        <taxon>Bacteria</taxon>
        <taxon>Bacillati</taxon>
        <taxon>Actinomycetota</taxon>
        <taxon>Actinomycetes</taxon>
        <taxon>Mycobacteriales</taxon>
        <taxon>Corynebacteriaceae</taxon>
        <taxon>Corynebacterium</taxon>
    </lineage>
</organism>
<name>A0A7G7YQH0_9CORY</name>
<dbReference type="KEGG" id="cans:GP473_08830"/>
<feature type="compositionally biased region" description="Basic residues" evidence="1">
    <location>
        <begin position="455"/>
        <end position="467"/>
    </location>
</feature>
<feature type="region of interest" description="Disordered" evidence="1">
    <location>
        <begin position="395"/>
        <end position="467"/>
    </location>
</feature>
<dbReference type="Gene3D" id="3.30.420.10">
    <property type="entry name" value="Ribonuclease H-like superfamily/Ribonuclease H"/>
    <property type="match status" value="1"/>
</dbReference>
<dbReference type="GO" id="GO:0003676">
    <property type="term" value="F:nucleic acid binding"/>
    <property type="evidence" value="ECO:0007669"/>
    <property type="project" value="InterPro"/>
</dbReference>
<dbReference type="AlphaFoldDB" id="A0A7G7YQH0"/>
<feature type="region of interest" description="Disordered" evidence="1">
    <location>
        <begin position="163"/>
        <end position="183"/>
    </location>
</feature>
<dbReference type="Proteomes" id="UP000515275">
    <property type="component" value="Chromosome"/>
</dbReference>
<accession>A0A7G7YQH0</accession>
<dbReference type="EMBL" id="CP046883">
    <property type="protein sequence ID" value="QNH96740.1"/>
    <property type="molecule type" value="Genomic_DNA"/>
</dbReference>
<protein>
    <submittedName>
        <fullName evidence="2">DNA polymerase III subunit epsilon</fullName>
    </submittedName>
</protein>
<gene>
    <name evidence="2" type="ORF">GP473_08830</name>
</gene>
<sequence length="467" mass="50817">MNTRRRPRRTVHRRAASPSVPSSSPSATVASSASSQKSNSSRSRRKNDKPRHFPTPSEAPIAAVSIATTGIHPTTARLVALSVVFYSESHEEVSSWTRHMNPGGDPGPWHLHGYFPGDLAQSLGFANTASLINEALDGRSLIMHQAAYTWGFLTYEFKRAQRSANRGRRSRGRNRPARKVPSPTPVEILDTLATARRQSTECFDFRLRAIVGCYNNSPHPVHAPDSALPHVGAVASQKRGKINPDTLLEADARLTMALYHTQLRAAGAGAGMIEKIDPSLLTADSFGLQRSAVRVDAANAPRPYENPGQWIHGSKLVQGMEFVVSPDVASEPDEIIQRGVAAGLAYSEKLNRRSSLVVCNTNYELRGKAMHAERKGIPLVDDKLFLTLLNDVEPGTKASTPLSPHAGVRPNTQGMNAPRRINGFSGTKNNSGRNNPPGRAGSRSANRIPEPQKGGNRRIRKRRSNSS</sequence>
<feature type="compositionally biased region" description="Basic residues" evidence="1">
    <location>
        <begin position="165"/>
        <end position="178"/>
    </location>
</feature>
<dbReference type="InterPro" id="IPR012337">
    <property type="entry name" value="RNaseH-like_sf"/>
</dbReference>
<reference evidence="2 3" key="1">
    <citation type="submission" date="2019-12" db="EMBL/GenBank/DDBJ databases">
        <title>Corynebacterium sp. nov., isolated from feces of the Anser Albifrons in China.</title>
        <authorList>
            <person name="Liu Q."/>
        </authorList>
    </citation>
    <scope>NUCLEOTIDE SEQUENCE [LARGE SCALE GENOMIC DNA]</scope>
    <source>
        <strain evidence="2 3">23H37-10</strain>
    </source>
</reference>
<proteinExistence type="predicted"/>
<feature type="compositionally biased region" description="Low complexity" evidence="1">
    <location>
        <begin position="16"/>
        <end position="41"/>
    </location>
</feature>
<feature type="compositionally biased region" description="Basic residues" evidence="1">
    <location>
        <begin position="1"/>
        <end position="15"/>
    </location>
</feature>
<feature type="compositionally biased region" description="Polar residues" evidence="1">
    <location>
        <begin position="424"/>
        <end position="434"/>
    </location>
</feature>
<feature type="region of interest" description="Disordered" evidence="1">
    <location>
        <begin position="1"/>
        <end position="59"/>
    </location>
</feature>
<evidence type="ECO:0000313" key="3">
    <source>
        <dbReference type="Proteomes" id="UP000515275"/>
    </source>
</evidence>